<evidence type="ECO:0000313" key="2">
    <source>
        <dbReference type="EMBL" id="SEM09489.1"/>
    </source>
</evidence>
<protein>
    <recommendedName>
        <fullName evidence="4">Lipoprotein</fullName>
    </recommendedName>
</protein>
<feature type="chain" id="PRO_5010374463" description="Lipoprotein" evidence="1">
    <location>
        <begin position="35"/>
        <end position="184"/>
    </location>
</feature>
<dbReference type="AlphaFoldDB" id="A0A1H7VKR5"/>
<dbReference type="Proteomes" id="UP000182719">
    <property type="component" value="Unassembled WGS sequence"/>
</dbReference>
<keyword evidence="1" id="KW-0732">Signal</keyword>
<feature type="signal peptide" evidence="1">
    <location>
        <begin position="1"/>
        <end position="34"/>
    </location>
</feature>
<sequence>MKTCVMGRTPSVRSKVAGALVAFGLLGGGPSAQAAGALMACPLGLGEMTFFPALTHTPQEASVSTAINYGACWARRSLTRTSATASLENSVPAALCDAAPSLAPVRLTLKWENGETSVLELTYEGTEVQGMTTVATFSGPVVEGRFQGASATQAWAYSTQELANACQAPDGLARAAALVGLSIE</sequence>
<accession>A0A1H7VKR5</accession>
<dbReference type="EMBL" id="FOAP01000011">
    <property type="protein sequence ID" value="SEM09489.1"/>
    <property type="molecule type" value="Genomic_DNA"/>
</dbReference>
<organism evidence="2 3">
    <name type="scientific">Stigmatella aurantiaca</name>
    <dbReference type="NCBI Taxonomy" id="41"/>
    <lineage>
        <taxon>Bacteria</taxon>
        <taxon>Pseudomonadati</taxon>
        <taxon>Myxococcota</taxon>
        <taxon>Myxococcia</taxon>
        <taxon>Myxococcales</taxon>
        <taxon>Cystobacterineae</taxon>
        <taxon>Archangiaceae</taxon>
        <taxon>Stigmatella</taxon>
    </lineage>
</organism>
<keyword evidence="3" id="KW-1185">Reference proteome</keyword>
<name>A0A1H7VKR5_STIAU</name>
<evidence type="ECO:0000256" key="1">
    <source>
        <dbReference type="SAM" id="SignalP"/>
    </source>
</evidence>
<evidence type="ECO:0000313" key="3">
    <source>
        <dbReference type="Proteomes" id="UP000182719"/>
    </source>
</evidence>
<evidence type="ECO:0008006" key="4">
    <source>
        <dbReference type="Google" id="ProtNLM"/>
    </source>
</evidence>
<proteinExistence type="predicted"/>
<gene>
    <name evidence="2" type="ORF">SAMN05444354_111138</name>
</gene>
<reference evidence="3" key="1">
    <citation type="submission" date="2016-10" db="EMBL/GenBank/DDBJ databases">
        <authorList>
            <person name="Varghese N."/>
            <person name="Submissions S."/>
        </authorList>
    </citation>
    <scope>NUCLEOTIDE SEQUENCE [LARGE SCALE GENOMIC DNA]</scope>
    <source>
        <strain evidence="3">DSM 17044</strain>
    </source>
</reference>